<evidence type="ECO:0000313" key="1">
    <source>
        <dbReference type="EMBL" id="WGC86051.1"/>
    </source>
</evidence>
<evidence type="ECO:0000313" key="2">
    <source>
        <dbReference type="Proteomes" id="UP001163285"/>
    </source>
</evidence>
<dbReference type="EMBL" id="CP110176">
    <property type="protein sequence ID" value="WGC86051.1"/>
    <property type="molecule type" value="Genomic_DNA"/>
</dbReference>
<dbReference type="RefSeq" id="WP_043851850.1">
    <property type="nucleotide sequence ID" value="NZ_AP019195.1"/>
</dbReference>
<reference evidence="1" key="1">
    <citation type="submission" date="2023-04" db="EMBL/GenBank/DDBJ databases">
        <title>Whole Genome Sequence of Multi-drug resistant Aeromonas caviae as a gut pathogen in newborn.</title>
        <authorList>
            <person name="Jadhav S.V."/>
            <person name="Saroj S.D."/>
            <person name="Saha U.B."/>
            <person name="Sen S."/>
            <person name="Kher A."/>
        </authorList>
    </citation>
    <scope>NUCLEOTIDE SEQUENCE</scope>
    <source>
        <strain evidence="1">SVJ23</strain>
    </source>
</reference>
<proteinExistence type="predicted"/>
<gene>
    <name evidence="1" type="ORF">OJY61_22440</name>
</gene>
<accession>A0AAF0JZ07</accession>
<dbReference type="Proteomes" id="UP001163285">
    <property type="component" value="Chromosome"/>
</dbReference>
<sequence>MSNQQIVLSQNQKSGTVTLTFQDADFLAAVGDSLRVESFLHVTINQSVYDEFVKSLMASFVAEFMDFKENWPIPQELRKV</sequence>
<organism evidence="1 2">
    <name type="scientific">Aeromonas caviae</name>
    <name type="common">Aeromonas punctata</name>
    <dbReference type="NCBI Taxonomy" id="648"/>
    <lineage>
        <taxon>Bacteria</taxon>
        <taxon>Pseudomonadati</taxon>
        <taxon>Pseudomonadota</taxon>
        <taxon>Gammaproteobacteria</taxon>
        <taxon>Aeromonadales</taxon>
        <taxon>Aeromonadaceae</taxon>
        <taxon>Aeromonas</taxon>
    </lineage>
</organism>
<protein>
    <submittedName>
        <fullName evidence="1">Uncharacterized protein</fullName>
    </submittedName>
</protein>
<name>A0AAF0JZ07_AERCA</name>
<dbReference type="AlphaFoldDB" id="A0AAF0JZ07"/>